<evidence type="ECO:0000256" key="2">
    <source>
        <dbReference type="ARBA" id="ARBA00004987"/>
    </source>
</evidence>
<keyword evidence="6" id="KW-0325">Glycoprotein</keyword>
<evidence type="ECO:0000256" key="4">
    <source>
        <dbReference type="ARBA" id="ARBA00022801"/>
    </source>
</evidence>
<dbReference type="Gene3D" id="2.60.40.10">
    <property type="entry name" value="Immunoglobulins"/>
    <property type="match status" value="1"/>
</dbReference>
<dbReference type="InterPro" id="IPR019800">
    <property type="entry name" value="Glyco_hydro_3_AS"/>
</dbReference>
<dbReference type="FunFam" id="3.20.20.300:FF:000002">
    <property type="entry name" value="Probable beta-glucosidase"/>
    <property type="match status" value="1"/>
</dbReference>
<feature type="region of interest" description="Disordered" evidence="11">
    <location>
        <begin position="1176"/>
        <end position="1195"/>
    </location>
</feature>
<accession>A0AAN6ZGE8</accession>
<dbReference type="SUPFAM" id="SSF52279">
    <property type="entry name" value="Beta-D-glucan exohydrolase, C-terminal domain"/>
    <property type="match status" value="1"/>
</dbReference>
<comment type="catalytic activity">
    <reaction evidence="1 10">
        <text>Hydrolysis of terminal, non-reducing beta-D-glucosyl residues with release of beta-D-glucose.</text>
        <dbReference type="EC" id="3.2.1.21"/>
    </reaction>
</comment>
<dbReference type="PROSITE" id="PS00775">
    <property type="entry name" value="GLYCOSYL_HYDROL_F3"/>
    <property type="match status" value="1"/>
</dbReference>
<reference evidence="14" key="2">
    <citation type="submission" date="2023-05" db="EMBL/GenBank/DDBJ databases">
        <authorList>
            <consortium name="Lawrence Berkeley National Laboratory"/>
            <person name="Steindorff A."/>
            <person name="Hensen N."/>
            <person name="Bonometti L."/>
            <person name="Westerberg I."/>
            <person name="Brannstrom I.O."/>
            <person name="Guillou S."/>
            <person name="Cros-Aarteil S."/>
            <person name="Calhoun S."/>
            <person name="Haridas S."/>
            <person name="Kuo A."/>
            <person name="Mondo S."/>
            <person name="Pangilinan J."/>
            <person name="Riley R."/>
            <person name="Labutti K."/>
            <person name="Andreopoulos B."/>
            <person name="Lipzen A."/>
            <person name="Chen C."/>
            <person name="Yanf M."/>
            <person name="Daum C."/>
            <person name="Ng V."/>
            <person name="Clum A."/>
            <person name="Ohm R."/>
            <person name="Martin F."/>
            <person name="Silar P."/>
            <person name="Natvig D."/>
            <person name="Lalanne C."/>
            <person name="Gautier V."/>
            <person name="Ament-Velasquez S.L."/>
            <person name="Kruys A."/>
            <person name="Hutchinson M.I."/>
            <person name="Powell A.J."/>
            <person name="Barry K."/>
            <person name="Miller A.N."/>
            <person name="Grigoriev I.V."/>
            <person name="Debuchy R."/>
            <person name="Gladieux P."/>
            <person name="Thoren M.H."/>
            <person name="Johannesson H."/>
        </authorList>
    </citation>
    <scope>NUCLEOTIDE SEQUENCE</scope>
    <source>
        <strain evidence="14">CBS 123565</strain>
    </source>
</reference>
<dbReference type="Proteomes" id="UP001304895">
    <property type="component" value="Unassembled WGS sequence"/>
</dbReference>
<protein>
    <recommendedName>
        <fullName evidence="10">beta-glucosidase</fullName>
        <ecNumber evidence="10">3.2.1.21</ecNumber>
    </recommendedName>
</protein>
<feature type="compositionally biased region" description="Pro residues" evidence="11">
    <location>
        <begin position="673"/>
        <end position="686"/>
    </location>
</feature>
<comment type="similarity">
    <text evidence="3 10">Belongs to the glycosyl hydrolase 3 family.</text>
</comment>
<evidence type="ECO:0000256" key="9">
    <source>
        <dbReference type="ARBA" id="ARBA00023326"/>
    </source>
</evidence>
<keyword evidence="7 10" id="KW-0119">Carbohydrate metabolism</keyword>
<dbReference type="GO" id="GO:0008422">
    <property type="term" value="F:beta-glucosidase activity"/>
    <property type="evidence" value="ECO:0007669"/>
    <property type="project" value="UniProtKB-EC"/>
</dbReference>
<dbReference type="InterPro" id="IPR017853">
    <property type="entry name" value="GH"/>
</dbReference>
<keyword evidence="4 10" id="KW-0378">Hydrolase</keyword>
<feature type="region of interest" description="Disordered" evidence="11">
    <location>
        <begin position="669"/>
        <end position="689"/>
    </location>
</feature>
<dbReference type="SUPFAM" id="SSF51445">
    <property type="entry name" value="(Trans)glycosidases"/>
    <property type="match status" value="1"/>
</dbReference>
<evidence type="ECO:0000256" key="11">
    <source>
        <dbReference type="SAM" id="MobiDB-lite"/>
    </source>
</evidence>
<evidence type="ECO:0000313" key="15">
    <source>
        <dbReference type="Proteomes" id="UP001304895"/>
    </source>
</evidence>
<dbReference type="InterPro" id="IPR050288">
    <property type="entry name" value="Cellulose_deg_GH3"/>
</dbReference>
<sequence>MVYGTSAAWLVLSVLASNSIARSVGPRDPVPEGYHAAPYYPAPRGGWLDSWREAYTKAEALVAQMTLAEKANITSGVGMFMGPCVGNTGSADRLGFPRLCLQDSPLGVASADFVTAFPAGITTGATWDKALIYARGVALGEEFRGKGTNVYLGPSVGPLGRKPLGGRNWEGFGADPVLQAKAAALTIKGVQEQGIIATVKHLIGNEQEMFRMYNPFQPGYSANIDDRTLHELYLWPFAEAVHAGVGAVMTAYNAVNGSACSQHSYLINGLLKDELGFQGMVMSDWLSHISGVDSALAGLDLNMPGDTNIPLFGFSLWQYELTRSVLNGSVPVDRLNDMATRVVAAWYKMGQDKGHPRPNFSSHTRNKKGLLHPAAVLSPIGQVNWFVNVQAEHYRVARQVAQDAITLLKNDGGLLPISNSAKLSVFGTDAQVNPTGPNACANRACNKGTLGMGWGSGVAEYPYLDDPISAIRRRVPEVAFYNTDEFPKVPTPTDDDVAIVFISSDSGENSLIVENNHGDRDEDKLAAWHGGDKLVHDAAEKYGNVIVVVHTVGPLILESWIDHPSVKAVLFAHLPGQEAGESLTSVLFGDVSPSGHLPYSITKTAADFPASISTLKTFTVGQVQDTYSEGLYIDYRLLNKHGIQPRYAFGHGLSYTTFALTNATITPITPLSRVPPPRPPKGPTPSYPTAIPQPSEAYYPRGFVPIWRYLYSWLRPGEADRAYAAGTSGSATDWYPYPAGYSTVQRAGPPAGGAEGGHPALWDVAWEVRVTVRNVGDRYAGRARASVQAYVQFPAGTGYETPVVQLRDFEKTAALGPGESEVVGLRLTRRDVSVWDVERQNWVVPGMGGEGEGGRGNHAIPAQLLLARVNNPEPFRILAHLSPSARPSSTTRALPPPLPLRLGRLLPINAVLDERVQVLVAPRKEKHVVGRDGGAVRVAAEGLEVCGDVFYGLDGGGDEDHVGEGADELRGCVAVALQGLFVDDFADGEPEGGFEALRREDPSENVAPGISAQMQSCHQHLLFSESSRQANKSLTEPPRINTENMDGVANVAATVVDRFSTNIHGTFANLTWEKVIRIVMVAGAYLLLRPYILKLGGKVQMQAHEKEAAAAEAEYQAKAKMSPNELRGKVEIPDHTDDEDETETVGQSTGPSWGKKARRRQREVITKLLEAEEQRLQENQEELEDKDIEEYLVRE</sequence>
<feature type="compositionally biased region" description="Acidic residues" evidence="11">
    <location>
        <begin position="1179"/>
        <end position="1188"/>
    </location>
</feature>
<organism evidence="14 15">
    <name type="scientific">Trichocladium antarcticum</name>
    <dbReference type="NCBI Taxonomy" id="1450529"/>
    <lineage>
        <taxon>Eukaryota</taxon>
        <taxon>Fungi</taxon>
        <taxon>Dikarya</taxon>
        <taxon>Ascomycota</taxon>
        <taxon>Pezizomycotina</taxon>
        <taxon>Sordariomycetes</taxon>
        <taxon>Sordariomycetidae</taxon>
        <taxon>Sordariales</taxon>
        <taxon>Chaetomiaceae</taxon>
        <taxon>Trichocladium</taxon>
    </lineage>
</organism>
<feature type="compositionally biased region" description="Basic and acidic residues" evidence="11">
    <location>
        <begin position="1126"/>
        <end position="1135"/>
    </location>
</feature>
<dbReference type="PANTHER" id="PTHR42715">
    <property type="entry name" value="BETA-GLUCOSIDASE"/>
    <property type="match status" value="1"/>
</dbReference>
<evidence type="ECO:0000313" key="14">
    <source>
        <dbReference type="EMBL" id="KAK4137467.1"/>
    </source>
</evidence>
<dbReference type="Pfam" id="PF00933">
    <property type="entry name" value="Glyco_hydro_3"/>
    <property type="match status" value="1"/>
</dbReference>
<evidence type="ECO:0000256" key="10">
    <source>
        <dbReference type="RuleBase" id="RU361161"/>
    </source>
</evidence>
<dbReference type="Pfam" id="PF14310">
    <property type="entry name" value="Fn3-like"/>
    <property type="match status" value="1"/>
</dbReference>
<keyword evidence="15" id="KW-1185">Reference proteome</keyword>
<dbReference type="InterPro" id="IPR036962">
    <property type="entry name" value="Glyco_hydro_3_N_sf"/>
</dbReference>
<evidence type="ECO:0000259" key="13">
    <source>
        <dbReference type="SMART" id="SM01217"/>
    </source>
</evidence>
<dbReference type="Gene3D" id="3.40.50.1700">
    <property type="entry name" value="Glycoside hydrolase family 3 C-terminal domain"/>
    <property type="match status" value="1"/>
</dbReference>
<dbReference type="PANTHER" id="PTHR42715:SF2">
    <property type="entry name" value="BETA-GLUCOSIDASE F-RELATED"/>
    <property type="match status" value="1"/>
</dbReference>
<name>A0AAN6ZGE8_9PEZI</name>
<evidence type="ECO:0000256" key="5">
    <source>
        <dbReference type="ARBA" id="ARBA00023001"/>
    </source>
</evidence>
<evidence type="ECO:0000256" key="1">
    <source>
        <dbReference type="ARBA" id="ARBA00000448"/>
    </source>
</evidence>
<dbReference type="SMART" id="SM01217">
    <property type="entry name" value="Fn3_like"/>
    <property type="match status" value="1"/>
</dbReference>
<dbReference type="InterPro" id="IPR001764">
    <property type="entry name" value="Glyco_hydro_3_N"/>
</dbReference>
<evidence type="ECO:0000256" key="7">
    <source>
        <dbReference type="ARBA" id="ARBA00023277"/>
    </source>
</evidence>
<dbReference type="Gene3D" id="3.20.20.300">
    <property type="entry name" value="Glycoside hydrolase, family 3, N-terminal domain"/>
    <property type="match status" value="1"/>
</dbReference>
<evidence type="ECO:0000256" key="6">
    <source>
        <dbReference type="ARBA" id="ARBA00023180"/>
    </source>
</evidence>
<evidence type="ECO:0000256" key="12">
    <source>
        <dbReference type="SAM" id="SignalP"/>
    </source>
</evidence>
<dbReference type="AlphaFoldDB" id="A0AAN6ZGE8"/>
<dbReference type="Pfam" id="PF01915">
    <property type="entry name" value="Glyco_hydro_3_C"/>
    <property type="match status" value="1"/>
</dbReference>
<feature type="domain" description="Fibronectin type III-like" evidence="13">
    <location>
        <begin position="785"/>
        <end position="852"/>
    </location>
</feature>
<dbReference type="FunFam" id="3.40.50.1700:FF:000003">
    <property type="entry name" value="Probable beta-glucosidase"/>
    <property type="match status" value="1"/>
</dbReference>
<feature type="region of interest" description="Disordered" evidence="11">
    <location>
        <begin position="1119"/>
        <end position="1159"/>
    </location>
</feature>
<feature type="chain" id="PRO_5042823630" description="beta-glucosidase" evidence="12">
    <location>
        <begin position="22"/>
        <end position="1195"/>
    </location>
</feature>
<dbReference type="GO" id="GO:0030245">
    <property type="term" value="P:cellulose catabolic process"/>
    <property type="evidence" value="ECO:0007669"/>
    <property type="project" value="UniProtKB-KW"/>
</dbReference>
<keyword evidence="8 10" id="KW-0326">Glycosidase</keyword>
<dbReference type="InterPro" id="IPR013783">
    <property type="entry name" value="Ig-like_fold"/>
</dbReference>
<dbReference type="InterPro" id="IPR026891">
    <property type="entry name" value="Fn3-like"/>
</dbReference>
<keyword evidence="5" id="KW-0136">Cellulose degradation</keyword>
<evidence type="ECO:0000256" key="8">
    <source>
        <dbReference type="ARBA" id="ARBA00023295"/>
    </source>
</evidence>
<feature type="signal peptide" evidence="12">
    <location>
        <begin position="1"/>
        <end position="21"/>
    </location>
</feature>
<gene>
    <name evidence="14" type="ORF">BT67DRAFT_431755</name>
</gene>
<proteinExistence type="inferred from homology"/>
<evidence type="ECO:0000256" key="3">
    <source>
        <dbReference type="ARBA" id="ARBA00005336"/>
    </source>
</evidence>
<dbReference type="PRINTS" id="PR00133">
    <property type="entry name" value="GLHYDRLASE3"/>
</dbReference>
<dbReference type="Pfam" id="PF07543">
    <property type="entry name" value="PGA2"/>
    <property type="match status" value="1"/>
</dbReference>
<keyword evidence="12" id="KW-0732">Signal</keyword>
<comment type="caution">
    <text evidence="14">The sequence shown here is derived from an EMBL/GenBank/DDBJ whole genome shotgun (WGS) entry which is preliminary data.</text>
</comment>
<reference evidence="14" key="1">
    <citation type="journal article" date="2023" name="Mol. Phylogenet. Evol.">
        <title>Genome-scale phylogeny and comparative genomics of the fungal order Sordariales.</title>
        <authorList>
            <person name="Hensen N."/>
            <person name="Bonometti L."/>
            <person name="Westerberg I."/>
            <person name="Brannstrom I.O."/>
            <person name="Guillou S."/>
            <person name="Cros-Aarteil S."/>
            <person name="Calhoun S."/>
            <person name="Haridas S."/>
            <person name="Kuo A."/>
            <person name="Mondo S."/>
            <person name="Pangilinan J."/>
            <person name="Riley R."/>
            <person name="LaButti K."/>
            <person name="Andreopoulos B."/>
            <person name="Lipzen A."/>
            <person name="Chen C."/>
            <person name="Yan M."/>
            <person name="Daum C."/>
            <person name="Ng V."/>
            <person name="Clum A."/>
            <person name="Steindorff A."/>
            <person name="Ohm R.A."/>
            <person name="Martin F."/>
            <person name="Silar P."/>
            <person name="Natvig D.O."/>
            <person name="Lalanne C."/>
            <person name="Gautier V."/>
            <person name="Ament-Velasquez S.L."/>
            <person name="Kruys A."/>
            <person name="Hutchinson M.I."/>
            <person name="Powell A.J."/>
            <person name="Barry K."/>
            <person name="Miller A.N."/>
            <person name="Grigoriev I.V."/>
            <person name="Debuchy R."/>
            <person name="Gladieux P."/>
            <person name="Hiltunen Thoren M."/>
            <person name="Johannesson H."/>
        </authorList>
    </citation>
    <scope>NUCLEOTIDE SEQUENCE</scope>
    <source>
        <strain evidence="14">CBS 123565</strain>
    </source>
</reference>
<dbReference type="InterPro" id="IPR011431">
    <property type="entry name" value="Trafficking_Pga2"/>
</dbReference>
<keyword evidence="9 10" id="KW-0624">Polysaccharide degradation</keyword>
<dbReference type="InterPro" id="IPR002772">
    <property type="entry name" value="Glyco_hydro_3_C"/>
</dbReference>
<comment type="pathway">
    <text evidence="2 10">Glycan metabolism; cellulose degradation.</text>
</comment>
<dbReference type="EC" id="3.2.1.21" evidence="10"/>
<dbReference type="InterPro" id="IPR036881">
    <property type="entry name" value="Glyco_hydro_3_C_sf"/>
</dbReference>
<dbReference type="EMBL" id="MU853402">
    <property type="protein sequence ID" value="KAK4137467.1"/>
    <property type="molecule type" value="Genomic_DNA"/>
</dbReference>